<dbReference type="AlphaFoldDB" id="A0A5R9E173"/>
<sequence length="98" mass="10480">MTRNLPAPPAGSAPGRLGALAGLLPGRRRTADHGGLLDRLPPVEHRPAADEDQLFEQASLARVLLLMVKVDQESEYLLCRELAEHALGAVPEPGESPE</sequence>
<comment type="caution">
    <text evidence="2">The sequence shown here is derived from an EMBL/GenBank/DDBJ whole genome shotgun (WGS) entry which is preliminary data.</text>
</comment>
<gene>
    <name evidence="2" type="ORF">FEF34_01385</name>
</gene>
<proteinExistence type="predicted"/>
<name>A0A5R9E173_9ACTN</name>
<organism evidence="2 3">
    <name type="scientific">Streptomyces marianii</name>
    <dbReference type="NCBI Taxonomy" id="1817406"/>
    <lineage>
        <taxon>Bacteria</taxon>
        <taxon>Bacillati</taxon>
        <taxon>Actinomycetota</taxon>
        <taxon>Actinomycetes</taxon>
        <taxon>Kitasatosporales</taxon>
        <taxon>Streptomycetaceae</taxon>
        <taxon>Streptomyces</taxon>
    </lineage>
</organism>
<keyword evidence="3" id="KW-1185">Reference proteome</keyword>
<evidence type="ECO:0000313" key="3">
    <source>
        <dbReference type="Proteomes" id="UP000305921"/>
    </source>
</evidence>
<feature type="region of interest" description="Disordered" evidence="1">
    <location>
        <begin position="1"/>
        <end position="20"/>
    </location>
</feature>
<dbReference type="EMBL" id="VAWE01000001">
    <property type="protein sequence ID" value="TLQ42084.1"/>
    <property type="molecule type" value="Genomic_DNA"/>
</dbReference>
<feature type="compositionally biased region" description="Pro residues" evidence="1">
    <location>
        <begin position="1"/>
        <end position="11"/>
    </location>
</feature>
<dbReference type="OrthoDB" id="4256125at2"/>
<evidence type="ECO:0000313" key="2">
    <source>
        <dbReference type="EMBL" id="TLQ42084.1"/>
    </source>
</evidence>
<evidence type="ECO:0000256" key="1">
    <source>
        <dbReference type="SAM" id="MobiDB-lite"/>
    </source>
</evidence>
<dbReference type="Proteomes" id="UP000305921">
    <property type="component" value="Unassembled WGS sequence"/>
</dbReference>
<dbReference type="RefSeq" id="WP_138051494.1">
    <property type="nucleotide sequence ID" value="NZ_VAWE01000001.1"/>
</dbReference>
<protein>
    <submittedName>
        <fullName evidence="2">Uncharacterized protein</fullName>
    </submittedName>
</protein>
<reference evidence="2 3" key="1">
    <citation type="submission" date="2019-05" db="EMBL/GenBank/DDBJ databases">
        <title>Streptomyces marianii sp. nov., a novel marine actinomycete from southern coast of India.</title>
        <authorList>
            <person name="Iniyan A.M."/>
            <person name="Wink J."/>
            <person name="Ramprasad E."/>
            <person name="Ramana C.V."/>
            <person name="Bunk B."/>
            <person name="Sproer C."/>
            <person name="Joseph F.-J.R.S."/>
            <person name="Vincent S.G.P."/>
        </authorList>
    </citation>
    <scope>NUCLEOTIDE SEQUENCE [LARGE SCALE GENOMIC DNA]</scope>
    <source>
        <strain evidence="2 3">ICN19</strain>
    </source>
</reference>
<accession>A0A5R9E173</accession>